<name>A0A7X2KGI5_LIMRT</name>
<dbReference type="Proteomes" id="UP000460207">
    <property type="component" value="Unassembled WGS sequence"/>
</dbReference>
<feature type="transmembrane region" description="Helical" evidence="1">
    <location>
        <begin position="90"/>
        <end position="110"/>
    </location>
</feature>
<dbReference type="NCBIfam" id="NF033634">
    <property type="entry name" value="SLATT_1"/>
    <property type="match status" value="1"/>
</dbReference>
<organism evidence="2 3">
    <name type="scientific">Limosilactobacillus reuteri</name>
    <name type="common">Lactobacillus reuteri</name>
    <dbReference type="NCBI Taxonomy" id="1598"/>
    <lineage>
        <taxon>Bacteria</taxon>
        <taxon>Bacillati</taxon>
        <taxon>Bacillota</taxon>
        <taxon>Bacilli</taxon>
        <taxon>Lactobacillales</taxon>
        <taxon>Lactobacillaceae</taxon>
        <taxon>Limosilactobacillus</taxon>
    </lineage>
</organism>
<feature type="transmembrane region" description="Helical" evidence="1">
    <location>
        <begin position="116"/>
        <end position="137"/>
    </location>
</feature>
<keyword evidence="1" id="KW-0472">Membrane</keyword>
<evidence type="ECO:0000256" key="1">
    <source>
        <dbReference type="SAM" id="Phobius"/>
    </source>
</evidence>
<sequence>MIKSFNSYIEYDDTTISAKLLDSSSDNTNDDIYTFSMSDLSNHRIYTKNTKNLKEVSPLNLKPDEYIKNRLDDQINWYDKKSATQKKCYYWSKVVTLICTASIPVISVAFRHQSFTVIVTALIAAIATVTEGILTLTKWHEKWIAYRSNAEALKREEYSYLTSSGAYSELNDDEKFHTLVDRTEDIISNENTNWASLGKKKGKSI</sequence>
<dbReference type="AlphaFoldDB" id="A0A7X2KGI5"/>
<dbReference type="EMBL" id="WJND01000004">
    <property type="protein sequence ID" value="MRG89125.1"/>
    <property type="molecule type" value="Genomic_DNA"/>
</dbReference>
<reference evidence="2 3" key="1">
    <citation type="submission" date="2019-11" db="EMBL/GenBank/DDBJ databases">
        <title>Draft genome sequence of 12 host-associated Lactobacillus reuteri rodent strains.</title>
        <authorList>
            <person name="Zhang S."/>
            <person name="Ozcam M."/>
            <person name="Van Pijkeren J.P."/>
        </authorList>
    </citation>
    <scope>NUCLEOTIDE SEQUENCE [LARGE SCALE GENOMIC DNA]</scope>
    <source>
        <strain evidence="2 3">N4I</strain>
    </source>
</reference>
<dbReference type="Pfam" id="PF14015">
    <property type="entry name" value="DUF4231"/>
    <property type="match status" value="1"/>
</dbReference>
<proteinExistence type="predicted"/>
<dbReference type="InterPro" id="IPR025325">
    <property type="entry name" value="DUF4231"/>
</dbReference>
<evidence type="ECO:0000313" key="2">
    <source>
        <dbReference type="EMBL" id="MRG89125.1"/>
    </source>
</evidence>
<comment type="caution">
    <text evidence="2">The sequence shown here is derived from an EMBL/GenBank/DDBJ whole genome shotgun (WGS) entry which is preliminary data.</text>
</comment>
<keyword evidence="1" id="KW-1133">Transmembrane helix</keyword>
<gene>
    <name evidence="2" type="ORF">GIX76_03855</name>
</gene>
<protein>
    <submittedName>
        <fullName evidence="2">DUF4231 domain-containing protein</fullName>
    </submittedName>
</protein>
<keyword evidence="1" id="KW-0812">Transmembrane</keyword>
<evidence type="ECO:0000313" key="3">
    <source>
        <dbReference type="Proteomes" id="UP000460207"/>
    </source>
</evidence>
<accession>A0A7X2KGI5</accession>